<dbReference type="NCBIfam" id="TIGR00099">
    <property type="entry name" value="Cof-subfamily"/>
    <property type="match status" value="1"/>
</dbReference>
<dbReference type="GO" id="GO:0005829">
    <property type="term" value="C:cytosol"/>
    <property type="evidence" value="ECO:0007669"/>
    <property type="project" value="TreeGrafter"/>
</dbReference>
<dbReference type="Pfam" id="PF08282">
    <property type="entry name" value="Hydrolase_3"/>
    <property type="match status" value="1"/>
</dbReference>
<dbReference type="KEGG" id="auh:AWM75_04965"/>
<sequence length="266" mass="29253">MYKLMAFDVDGTLVNSDKEILASTRRAIRAAHQAGVRTMISSGRPAAGLEFIALDLGDDLVDYLSCLNGSLVVDRTSQEKLLATYLTDDQVKEITSFAQAFGFDVNGHGDQHVLAAWEPRFPYIALEAEVVHMPYKVVDFSLLDQPFHKLMITGHPEDLVFLRSKLPLDWHDRYHIVQSAPYFLEFSPLGASKGQALAKLAEKLGIAQDQVMAFGDQENDISMLEWAGTGVAMGNATDQVKAVAQYITKSNDDHGIAQAIEALVLV</sequence>
<proteinExistence type="predicted"/>
<dbReference type="OrthoDB" id="9790031at2"/>
<dbReference type="PROSITE" id="PS01228">
    <property type="entry name" value="COF_1"/>
    <property type="match status" value="1"/>
</dbReference>
<dbReference type="STRING" id="128944.AWM75_04965"/>
<dbReference type="InterPro" id="IPR006379">
    <property type="entry name" value="HAD-SF_hydro_IIB"/>
</dbReference>
<dbReference type="Gene3D" id="3.40.50.1000">
    <property type="entry name" value="HAD superfamily/HAD-like"/>
    <property type="match status" value="1"/>
</dbReference>
<dbReference type="NCBIfam" id="TIGR01484">
    <property type="entry name" value="HAD-SF-IIB"/>
    <property type="match status" value="1"/>
</dbReference>
<accession>A0A109RH21</accession>
<dbReference type="GO" id="GO:0016791">
    <property type="term" value="F:phosphatase activity"/>
    <property type="evidence" value="ECO:0007669"/>
    <property type="project" value="UniProtKB-ARBA"/>
</dbReference>
<dbReference type="GO" id="GO:0000287">
    <property type="term" value="F:magnesium ion binding"/>
    <property type="evidence" value="ECO:0007669"/>
    <property type="project" value="TreeGrafter"/>
</dbReference>
<dbReference type="SFLD" id="SFLDG01144">
    <property type="entry name" value="C2.B.4:_PGP_Like"/>
    <property type="match status" value="1"/>
</dbReference>
<dbReference type="EMBL" id="CP014163">
    <property type="protein sequence ID" value="AMB99381.1"/>
    <property type="molecule type" value="Genomic_DNA"/>
</dbReference>
<dbReference type="RefSeq" id="WP_067979007.1">
    <property type="nucleotide sequence ID" value="NZ_CP014163.1"/>
</dbReference>
<reference evidence="1 2" key="1">
    <citation type="journal article" date="2016" name="Genome Announc.">
        <title>Complete Genome Sequences of Aerococcus christensenii CCUG 28831T, Aerococcus sanguinicola CCUG 43001T, Aerococcus urinae CCUG 36881T, Aerococcus urinaeequi CCUG 28094T, Aerococcus urinaehominis CCUG 42038 BT, and Aerococcus viridans CCUG 4311T.</title>
        <authorList>
            <person name="Carkaci D."/>
            <person name="Dargis R."/>
            <person name="Nielsen X.C."/>
            <person name="Skovgaard O."/>
            <person name="Fuursted K."/>
            <person name="Christensen J.J."/>
        </authorList>
    </citation>
    <scope>NUCLEOTIDE SEQUENCE [LARGE SCALE GENOMIC DNA]</scope>
    <source>
        <strain evidence="1 2">CCUG42038B</strain>
    </source>
</reference>
<dbReference type="PANTHER" id="PTHR10000">
    <property type="entry name" value="PHOSPHOSERINE PHOSPHATASE"/>
    <property type="match status" value="1"/>
</dbReference>
<dbReference type="Gene3D" id="3.30.1240.10">
    <property type="match status" value="1"/>
</dbReference>
<organism evidence="1 2">
    <name type="scientific">Aerococcus urinaehominis</name>
    <dbReference type="NCBI Taxonomy" id="128944"/>
    <lineage>
        <taxon>Bacteria</taxon>
        <taxon>Bacillati</taxon>
        <taxon>Bacillota</taxon>
        <taxon>Bacilli</taxon>
        <taxon>Lactobacillales</taxon>
        <taxon>Aerococcaceae</taxon>
        <taxon>Aerococcus</taxon>
    </lineage>
</organism>
<gene>
    <name evidence="1" type="ORF">AWM75_04965</name>
</gene>
<dbReference type="SFLD" id="SFLDG01140">
    <property type="entry name" value="C2.B:_Phosphomannomutase_and_P"/>
    <property type="match status" value="1"/>
</dbReference>
<protein>
    <submittedName>
        <fullName evidence="1">Uncharacterized protein</fullName>
    </submittedName>
</protein>
<evidence type="ECO:0000313" key="1">
    <source>
        <dbReference type="EMBL" id="AMB99381.1"/>
    </source>
</evidence>
<dbReference type="InterPro" id="IPR023214">
    <property type="entry name" value="HAD_sf"/>
</dbReference>
<dbReference type="CDD" id="cd07516">
    <property type="entry name" value="HAD_Pase"/>
    <property type="match status" value="1"/>
</dbReference>
<dbReference type="PANTHER" id="PTHR10000:SF8">
    <property type="entry name" value="HAD SUPERFAMILY HYDROLASE-LIKE, TYPE 3"/>
    <property type="match status" value="1"/>
</dbReference>
<dbReference type="SFLD" id="SFLDS00003">
    <property type="entry name" value="Haloacid_Dehalogenase"/>
    <property type="match status" value="1"/>
</dbReference>
<dbReference type="AlphaFoldDB" id="A0A109RH21"/>
<reference evidence="2" key="2">
    <citation type="submission" date="2016-01" db="EMBL/GenBank/DDBJ databases">
        <title>Six Aerococcus type strain genome sequencing and assembly using PacBio and Illumina Hiseq.</title>
        <authorList>
            <person name="Carkaci D."/>
            <person name="Dargis R."/>
            <person name="Nielsen X.C."/>
            <person name="Skovgaard O."/>
            <person name="Fuursted K."/>
            <person name="Christensen J.J."/>
        </authorList>
    </citation>
    <scope>NUCLEOTIDE SEQUENCE [LARGE SCALE GENOMIC DNA]</scope>
    <source>
        <strain evidence="2">CCUG42038B</strain>
    </source>
</reference>
<dbReference type="SUPFAM" id="SSF56784">
    <property type="entry name" value="HAD-like"/>
    <property type="match status" value="1"/>
</dbReference>
<dbReference type="Proteomes" id="UP000062260">
    <property type="component" value="Chromosome"/>
</dbReference>
<keyword evidence="2" id="KW-1185">Reference proteome</keyword>
<name>A0A109RH21_9LACT</name>
<dbReference type="InterPro" id="IPR000150">
    <property type="entry name" value="Cof"/>
</dbReference>
<dbReference type="InterPro" id="IPR036412">
    <property type="entry name" value="HAD-like_sf"/>
</dbReference>
<dbReference type="PROSITE" id="PS01229">
    <property type="entry name" value="COF_2"/>
    <property type="match status" value="1"/>
</dbReference>
<evidence type="ECO:0000313" key="2">
    <source>
        <dbReference type="Proteomes" id="UP000062260"/>
    </source>
</evidence>